<dbReference type="GO" id="GO:0015074">
    <property type="term" value="P:DNA integration"/>
    <property type="evidence" value="ECO:0007669"/>
    <property type="project" value="UniProtKB-KW"/>
</dbReference>
<evidence type="ECO:0000259" key="6">
    <source>
        <dbReference type="PROSITE" id="PS51898"/>
    </source>
</evidence>
<evidence type="ECO:0000256" key="4">
    <source>
        <dbReference type="ARBA" id="ARBA00023172"/>
    </source>
</evidence>
<evidence type="ECO:0000259" key="7">
    <source>
        <dbReference type="PROSITE" id="PS51900"/>
    </source>
</evidence>
<evidence type="ECO:0000313" key="9">
    <source>
        <dbReference type="Proteomes" id="UP000217507"/>
    </source>
</evidence>
<keyword evidence="4" id="KW-0233">DNA recombination</keyword>
<evidence type="ECO:0000256" key="2">
    <source>
        <dbReference type="ARBA" id="ARBA00022908"/>
    </source>
</evidence>
<keyword evidence="2" id="KW-0229">DNA integration</keyword>
<organism evidence="8 9">
    <name type="scientific">Trichormus variabilis NIES-23</name>
    <dbReference type="NCBI Taxonomy" id="1973479"/>
    <lineage>
        <taxon>Bacteria</taxon>
        <taxon>Bacillati</taxon>
        <taxon>Cyanobacteriota</taxon>
        <taxon>Cyanophyceae</taxon>
        <taxon>Nostocales</taxon>
        <taxon>Nostocaceae</taxon>
        <taxon>Trichormus</taxon>
    </lineage>
</organism>
<accession>A0A1Z4KWV5</accession>
<dbReference type="AlphaFoldDB" id="A0A1Z4KWV5"/>
<dbReference type="Pfam" id="PF00589">
    <property type="entry name" value="Phage_integrase"/>
    <property type="match status" value="1"/>
</dbReference>
<dbReference type="PROSITE" id="PS51898">
    <property type="entry name" value="TYR_RECOMBINASE"/>
    <property type="match status" value="1"/>
</dbReference>
<dbReference type="InterPro" id="IPR050090">
    <property type="entry name" value="Tyrosine_recombinase_XerCD"/>
</dbReference>
<evidence type="ECO:0000256" key="3">
    <source>
        <dbReference type="ARBA" id="ARBA00023125"/>
    </source>
</evidence>
<dbReference type="Pfam" id="PF02899">
    <property type="entry name" value="Phage_int_SAM_1"/>
    <property type="match status" value="1"/>
</dbReference>
<reference evidence="8 9" key="1">
    <citation type="submission" date="2017-06" db="EMBL/GenBank/DDBJ databases">
        <title>Genome sequencing of cyanobaciteial culture collection at National Institute for Environmental Studies (NIES).</title>
        <authorList>
            <person name="Hirose Y."/>
            <person name="Shimura Y."/>
            <person name="Fujisawa T."/>
            <person name="Nakamura Y."/>
            <person name="Kawachi M."/>
        </authorList>
    </citation>
    <scope>NUCLEOTIDE SEQUENCE [LARGE SCALE GENOMIC DNA]</scope>
    <source>
        <strain evidence="8 9">NIES-23</strain>
        <plasmid evidence="9">Plasmid Plasmid4 dna</plasmid>
    </source>
</reference>
<dbReference type="Gene3D" id="1.10.443.10">
    <property type="entry name" value="Intergrase catalytic core"/>
    <property type="match status" value="1"/>
</dbReference>
<gene>
    <name evidence="8" type="ORF">NIES23_63830</name>
</gene>
<dbReference type="InterPro" id="IPR002104">
    <property type="entry name" value="Integrase_catalytic"/>
</dbReference>
<feature type="domain" description="Core-binding (CB)" evidence="7">
    <location>
        <begin position="54"/>
        <end position="159"/>
    </location>
</feature>
<evidence type="ECO:0000256" key="5">
    <source>
        <dbReference type="PROSITE-ProRule" id="PRU01248"/>
    </source>
</evidence>
<protein>
    <submittedName>
        <fullName evidence="8">Integrase-recombinase protein</fullName>
    </submittedName>
</protein>
<sequence>MLNEPIFGELVSHLGQTQEPSLNNPSTIYDAQQFNHPSEAHFSSLTPVKVELEACLDAPIARYFDAQLDKDPDVLAQLLADKRNPNTRRAYEKDLRDFFMKMTLLPPTGDSVLEFLHLQREQAVMVVLKYKAKLIASGVREATINRRLAAIKSLAKMGRKLGVCNYSLEDVSGEKVKAYRDTRGVDSKTIALVLGQFDRESLIGKRNYAIFLVLWGLALRRQEICQLNVGDFDFYGRKLRVLGKGKGTNEEYLDMSKDVAAAIADWLIARGDLNVNLPIFTALDFHNEGHRLTTDAIYKIVSAAFKFVGVKKPMSPHRVRHSAITAALDATDGNIRKVQKLSRHADPRTLMIYDDNRNKDLWEMSELLTGMLKDSE</sequence>
<dbReference type="SUPFAM" id="SSF47823">
    <property type="entry name" value="lambda integrase-like, N-terminal domain"/>
    <property type="match status" value="1"/>
</dbReference>
<evidence type="ECO:0000256" key="1">
    <source>
        <dbReference type="ARBA" id="ARBA00008857"/>
    </source>
</evidence>
<name>A0A1Z4KWV5_ANAVA</name>
<evidence type="ECO:0000313" key="8">
    <source>
        <dbReference type="EMBL" id="BAY73531.1"/>
    </source>
</evidence>
<dbReference type="PANTHER" id="PTHR30349:SF64">
    <property type="entry name" value="PROPHAGE INTEGRASE INTD-RELATED"/>
    <property type="match status" value="1"/>
</dbReference>
<comment type="similarity">
    <text evidence="1">Belongs to the 'phage' integrase family.</text>
</comment>
<keyword evidence="3 5" id="KW-0238">DNA-binding</keyword>
<dbReference type="SUPFAM" id="SSF56349">
    <property type="entry name" value="DNA breaking-rejoining enzymes"/>
    <property type="match status" value="1"/>
</dbReference>
<proteinExistence type="inferred from homology"/>
<dbReference type="CDD" id="cd01195">
    <property type="entry name" value="INT_C_like_5"/>
    <property type="match status" value="1"/>
</dbReference>
<dbReference type="Gene3D" id="1.10.150.130">
    <property type="match status" value="1"/>
</dbReference>
<dbReference type="InterPro" id="IPR044068">
    <property type="entry name" value="CB"/>
</dbReference>
<keyword evidence="8" id="KW-0614">Plasmid</keyword>
<feature type="domain" description="Tyr recombinase" evidence="6">
    <location>
        <begin position="180"/>
        <end position="366"/>
    </location>
</feature>
<dbReference type="InterPro" id="IPR004107">
    <property type="entry name" value="Integrase_SAM-like_N"/>
</dbReference>
<dbReference type="InterPro" id="IPR011010">
    <property type="entry name" value="DNA_brk_join_enz"/>
</dbReference>
<dbReference type="Proteomes" id="UP000217507">
    <property type="component" value="Plasmid Plasmid4 dna"/>
</dbReference>
<dbReference type="GO" id="GO:0006310">
    <property type="term" value="P:DNA recombination"/>
    <property type="evidence" value="ECO:0007669"/>
    <property type="project" value="UniProtKB-KW"/>
</dbReference>
<dbReference type="PROSITE" id="PS51900">
    <property type="entry name" value="CB"/>
    <property type="match status" value="1"/>
</dbReference>
<dbReference type="InterPro" id="IPR010998">
    <property type="entry name" value="Integrase_recombinase_N"/>
</dbReference>
<dbReference type="InterPro" id="IPR013762">
    <property type="entry name" value="Integrase-like_cat_sf"/>
</dbReference>
<geneLocation type="plasmid" evidence="8">
    <name>plasmid4</name>
</geneLocation>
<dbReference type="GO" id="GO:0003677">
    <property type="term" value="F:DNA binding"/>
    <property type="evidence" value="ECO:0007669"/>
    <property type="project" value="UniProtKB-UniRule"/>
</dbReference>
<dbReference type="PANTHER" id="PTHR30349">
    <property type="entry name" value="PHAGE INTEGRASE-RELATED"/>
    <property type="match status" value="1"/>
</dbReference>
<dbReference type="EMBL" id="AP018220">
    <property type="protein sequence ID" value="BAY73531.1"/>
    <property type="molecule type" value="Genomic_DNA"/>
</dbReference>